<dbReference type="SUPFAM" id="SSF53850">
    <property type="entry name" value="Periplasmic binding protein-like II"/>
    <property type="match status" value="1"/>
</dbReference>
<evidence type="ECO:0000313" key="3">
    <source>
        <dbReference type="EMBL" id="TCK71290.1"/>
    </source>
</evidence>
<protein>
    <submittedName>
        <fullName evidence="3">Putative hydroxymethylpyrimidine transport system substrate-binding protein</fullName>
    </submittedName>
</protein>
<feature type="signal peptide" evidence="1">
    <location>
        <begin position="1"/>
        <end position="23"/>
    </location>
</feature>
<proteinExistence type="predicted"/>
<gene>
    <name evidence="3" type="ORF">EV692_0360</name>
</gene>
<dbReference type="Pfam" id="PF09084">
    <property type="entry name" value="NMT1"/>
    <property type="match status" value="1"/>
</dbReference>
<dbReference type="PANTHER" id="PTHR31528:SF3">
    <property type="entry name" value="THIAMINE BIOSYNTHESIS PROTEIN HI_0357-RELATED"/>
    <property type="match status" value="1"/>
</dbReference>
<dbReference type="GO" id="GO:0009228">
    <property type="term" value="P:thiamine biosynthetic process"/>
    <property type="evidence" value="ECO:0007669"/>
    <property type="project" value="InterPro"/>
</dbReference>
<dbReference type="AlphaFoldDB" id="A0A4R1L2T1"/>
<dbReference type="PANTHER" id="PTHR31528">
    <property type="entry name" value="4-AMINO-5-HYDROXYMETHYL-2-METHYLPYRIMIDINE PHOSPHATE SYNTHASE THI11-RELATED"/>
    <property type="match status" value="1"/>
</dbReference>
<comment type="caution">
    <text evidence="3">The sequence shown here is derived from an EMBL/GenBank/DDBJ whole genome shotgun (WGS) entry which is preliminary data.</text>
</comment>
<sequence>MKKIFTFLTAVWAILGVAFSAQANEKLTLLLDWFVNPDHANIIIAQQKGFFAQQGLDVEIIEPTDPSMPPKLVAAGQGDLAVNYQPQLVMQVEQGLPLVRVGTIIGTPLNSLTVLESSQIKSLADLKGKKIGFSVSGFEDSLLERMLSTVGLTRNDVELVNVNWALSQSLLSKQVDAVIGAFRNFELHELNLEGHQGRLFYPEQYGVPSYEELIFVAQAGKQNDVNINKFLTAIEQATAYIKQNPDQAWQDFVNYKPQELNNELNRRAWQDTIPLLTDNTRQLNQELYQQVAQFMLDSKLIKAVPVLENYAVEPAR</sequence>
<dbReference type="OrthoDB" id="5348911at2"/>
<accession>A0A4R1L2T1</accession>
<dbReference type="EMBL" id="SMGJ01000001">
    <property type="protein sequence ID" value="TCK71290.1"/>
    <property type="molecule type" value="Genomic_DNA"/>
</dbReference>
<dbReference type="RefSeq" id="WP_132299940.1">
    <property type="nucleotide sequence ID" value="NZ_CP170642.1"/>
</dbReference>
<evidence type="ECO:0000256" key="1">
    <source>
        <dbReference type="SAM" id="SignalP"/>
    </source>
</evidence>
<dbReference type="InterPro" id="IPR015168">
    <property type="entry name" value="SsuA/THI5"/>
</dbReference>
<organism evidence="3 4">
    <name type="scientific">Lonepinella koalarum</name>
    <dbReference type="NCBI Taxonomy" id="53417"/>
    <lineage>
        <taxon>Bacteria</taxon>
        <taxon>Pseudomonadati</taxon>
        <taxon>Pseudomonadota</taxon>
        <taxon>Gammaproteobacteria</taxon>
        <taxon>Pasteurellales</taxon>
        <taxon>Pasteurellaceae</taxon>
        <taxon>Lonepinella</taxon>
    </lineage>
</organism>
<keyword evidence="4" id="KW-1185">Reference proteome</keyword>
<feature type="domain" description="SsuA/THI5-like" evidence="2">
    <location>
        <begin position="36"/>
        <end position="248"/>
    </location>
</feature>
<reference evidence="3 4" key="1">
    <citation type="submission" date="2019-03" db="EMBL/GenBank/DDBJ databases">
        <title>Genomic Encyclopedia of Type Strains, Phase IV (KMG-IV): sequencing the most valuable type-strain genomes for metagenomic binning, comparative biology and taxonomic classification.</title>
        <authorList>
            <person name="Goeker M."/>
        </authorList>
    </citation>
    <scope>NUCLEOTIDE SEQUENCE [LARGE SCALE GENOMIC DNA]</scope>
    <source>
        <strain evidence="3 4">DSM 10053</strain>
    </source>
</reference>
<dbReference type="Proteomes" id="UP000295496">
    <property type="component" value="Unassembled WGS sequence"/>
</dbReference>
<dbReference type="InterPro" id="IPR027939">
    <property type="entry name" value="NMT1/THI5"/>
</dbReference>
<dbReference type="Gene3D" id="3.40.190.10">
    <property type="entry name" value="Periplasmic binding protein-like II"/>
    <property type="match status" value="2"/>
</dbReference>
<name>A0A4R1L2T1_9PAST</name>
<feature type="chain" id="PRO_5030099187" evidence="1">
    <location>
        <begin position="24"/>
        <end position="316"/>
    </location>
</feature>
<evidence type="ECO:0000313" key="4">
    <source>
        <dbReference type="Proteomes" id="UP000295496"/>
    </source>
</evidence>
<keyword evidence="1" id="KW-0732">Signal</keyword>
<evidence type="ECO:0000259" key="2">
    <source>
        <dbReference type="Pfam" id="PF09084"/>
    </source>
</evidence>